<evidence type="ECO:0000313" key="3">
    <source>
        <dbReference type="EMBL" id="NGN65470.1"/>
    </source>
</evidence>
<dbReference type="InterPro" id="IPR051448">
    <property type="entry name" value="CdaR-like_regulators"/>
</dbReference>
<reference evidence="3 4" key="1">
    <citation type="submission" date="2020-02" db="EMBL/GenBank/DDBJ databases">
        <title>Whole-genome analyses of novel actinobacteria.</title>
        <authorList>
            <person name="Sahin N."/>
        </authorList>
    </citation>
    <scope>NUCLEOTIDE SEQUENCE [LARGE SCALE GENOMIC DNA]</scope>
    <source>
        <strain evidence="3 4">A7024</strain>
    </source>
</reference>
<dbReference type="AlphaFoldDB" id="A0A6G4U136"/>
<dbReference type="InterPro" id="IPR025736">
    <property type="entry name" value="PucR_C-HTH_dom"/>
</dbReference>
<proteinExistence type="predicted"/>
<organism evidence="3 4">
    <name type="scientific">Streptomyces coryli</name>
    <dbReference type="NCBI Taxonomy" id="1128680"/>
    <lineage>
        <taxon>Bacteria</taxon>
        <taxon>Bacillati</taxon>
        <taxon>Actinomycetota</taxon>
        <taxon>Actinomycetes</taxon>
        <taxon>Kitasatosporales</taxon>
        <taxon>Streptomycetaceae</taxon>
        <taxon>Streptomyces</taxon>
    </lineage>
</organism>
<gene>
    <name evidence="3" type="ORF">G5C51_16395</name>
</gene>
<dbReference type="Pfam" id="PF14361">
    <property type="entry name" value="RsbRD_N"/>
    <property type="match status" value="1"/>
</dbReference>
<evidence type="ECO:0000259" key="2">
    <source>
        <dbReference type="Pfam" id="PF14361"/>
    </source>
</evidence>
<feature type="domain" description="RsbT co-antagonist protein RsbRD N-terminal" evidence="2">
    <location>
        <begin position="17"/>
        <end position="153"/>
    </location>
</feature>
<dbReference type="InterPro" id="IPR042070">
    <property type="entry name" value="PucR_C-HTH_sf"/>
</dbReference>
<dbReference type="EMBL" id="JAAKZV010000063">
    <property type="protein sequence ID" value="NGN65470.1"/>
    <property type="molecule type" value="Genomic_DNA"/>
</dbReference>
<accession>A0A6G4U136</accession>
<comment type="caution">
    <text evidence="3">The sequence shown here is derived from an EMBL/GenBank/DDBJ whole genome shotgun (WGS) entry which is preliminary data.</text>
</comment>
<dbReference type="Gene3D" id="1.10.10.2840">
    <property type="entry name" value="PucR C-terminal helix-turn-helix domain"/>
    <property type="match status" value="1"/>
</dbReference>
<dbReference type="PANTHER" id="PTHR33744">
    <property type="entry name" value="CARBOHYDRATE DIACID REGULATOR"/>
    <property type="match status" value="1"/>
</dbReference>
<protein>
    <submittedName>
        <fullName evidence="3">PucR family transcriptional regulator</fullName>
    </submittedName>
</protein>
<feature type="domain" description="PucR C-terminal helix-turn-helix" evidence="1">
    <location>
        <begin position="346"/>
        <end position="403"/>
    </location>
</feature>
<evidence type="ECO:0000313" key="4">
    <source>
        <dbReference type="Proteomes" id="UP000481583"/>
    </source>
</evidence>
<name>A0A6G4U136_9ACTN</name>
<dbReference type="Proteomes" id="UP000481583">
    <property type="component" value="Unassembled WGS sequence"/>
</dbReference>
<dbReference type="PANTHER" id="PTHR33744:SF1">
    <property type="entry name" value="DNA-BINDING TRANSCRIPTIONAL ACTIVATOR ADER"/>
    <property type="match status" value="1"/>
</dbReference>
<dbReference type="InterPro" id="IPR025751">
    <property type="entry name" value="RsbRD_N_dom"/>
</dbReference>
<sequence length="407" mass="43103">MRVAGRPVGPRLRAGVPALSRRVTTRLRTELPVYAQLPGEELDGDIADIVQRTLRLFADVIERRRPPDDAELERQRESAGQRAEEGVPLDSILTAYHLGAAMAWEVIAEGAGPGDLTDLQELFALTLDLQRRLTSAVSGAYLDARQVLDAEDHGGRHALLAALLAGEIPPGGRPAGFGMRPAAAYAVLALALGPHPDEDGTGPRAAIAARRKLRRVREVLNAYAGEPALTALDARGGTALLPVPPDAPPQDSGAVEMWPELCATVRQAADAAGAELYAAAEVAAPGGVPEAVARTGEVVALARRTGRPPGLYRLSDVLLEYQLTRPSAALPQLAALLEPLDGRPELLATVEEYVRCGQDRRVAAEALHVHPNTVDYRLRRVAALTGLSAGSASDLAVLRAALVARRV</sequence>
<evidence type="ECO:0000259" key="1">
    <source>
        <dbReference type="Pfam" id="PF13556"/>
    </source>
</evidence>
<dbReference type="Pfam" id="PF13556">
    <property type="entry name" value="HTH_30"/>
    <property type="match status" value="1"/>
</dbReference>
<keyword evidence="4" id="KW-1185">Reference proteome</keyword>